<name>A0ABY8C4D0_9FIRM</name>
<dbReference type="InterPro" id="IPR020557">
    <property type="entry name" value="Fumarate_lyase_CS"/>
</dbReference>
<evidence type="ECO:0000256" key="3">
    <source>
        <dbReference type="ARBA" id="ARBA00022605"/>
    </source>
</evidence>
<dbReference type="SUPFAM" id="SSF48557">
    <property type="entry name" value="L-aspartase-like"/>
    <property type="match status" value="1"/>
</dbReference>
<dbReference type="EC" id="4.2.1.2" evidence="2"/>
<proteinExistence type="inferred from homology"/>
<comment type="similarity">
    <text evidence="1">Belongs to the class-II fumarase/aspartase family. Fumarase subfamily.</text>
</comment>
<dbReference type="RefSeq" id="WP_315571208.1">
    <property type="nucleotide sequence ID" value="NZ_CP118868.1"/>
</dbReference>
<dbReference type="EMBL" id="CP118868">
    <property type="protein sequence ID" value="WEG35159.1"/>
    <property type="molecule type" value="Genomic_DNA"/>
</dbReference>
<dbReference type="Gene3D" id="1.10.40.30">
    <property type="entry name" value="Fumarase/aspartase (C-terminal domain)"/>
    <property type="match status" value="1"/>
</dbReference>
<keyword evidence="8" id="KW-1185">Reference proteome</keyword>
<reference evidence="7 8" key="1">
    <citation type="submission" date="2023-02" db="EMBL/GenBank/DDBJ databases">
        <title>Novel Oscillospiraceae bacterial genomes.</title>
        <authorList>
            <person name="Srinivasan S."/>
            <person name="Austin M.N."/>
            <person name="Fiedler T.L."/>
            <person name="Strenk S.M."/>
            <person name="Agnew K.J."/>
            <person name="Nagana Gowda G.A."/>
            <person name="Raftery D."/>
            <person name="Beamer M.A."/>
            <person name="Achilles S.L."/>
            <person name="Wiesenfeld H.C."/>
            <person name="Fredricks D.N."/>
            <person name="Hillier S.L."/>
        </authorList>
    </citation>
    <scope>NUCLEOTIDE SEQUENCE [LARGE SCALE GENOMIC DNA]</scope>
    <source>
        <strain evidence="7 8">CHIC02 1186E3-8</strain>
    </source>
</reference>
<gene>
    <name evidence="7" type="ORF">PYS61_04285</name>
</gene>
<dbReference type="Proteomes" id="UP001220478">
    <property type="component" value="Chromosome"/>
</dbReference>
<evidence type="ECO:0000313" key="8">
    <source>
        <dbReference type="Proteomes" id="UP001220478"/>
    </source>
</evidence>
<dbReference type="InterPro" id="IPR000362">
    <property type="entry name" value="Fumarate_lyase_fam"/>
</dbReference>
<evidence type="ECO:0000256" key="4">
    <source>
        <dbReference type="ARBA" id="ARBA00023239"/>
    </source>
</evidence>
<dbReference type="InterPro" id="IPR005677">
    <property type="entry name" value="Fum_hydII"/>
</dbReference>
<dbReference type="Pfam" id="PF10415">
    <property type="entry name" value="FumaraseC_C"/>
    <property type="match status" value="1"/>
</dbReference>
<dbReference type="InterPro" id="IPR024083">
    <property type="entry name" value="Fumarase/histidase_N"/>
</dbReference>
<keyword evidence="3" id="KW-0028">Amino-acid biosynthesis</keyword>
<dbReference type="Gene3D" id="1.10.275.10">
    <property type="entry name" value="Fumarase/aspartase (N-terminal domain)"/>
    <property type="match status" value="1"/>
</dbReference>
<feature type="domain" description="Fumarate lyase N-terminal" evidence="5">
    <location>
        <begin position="11"/>
        <end position="380"/>
    </location>
</feature>
<dbReference type="PANTHER" id="PTHR11444">
    <property type="entry name" value="ASPARTATEAMMONIA/ARGININOSUCCINATE/ADENYLOSUCCINATE LYASE"/>
    <property type="match status" value="1"/>
</dbReference>
<dbReference type="InterPro" id="IPR018951">
    <property type="entry name" value="Fumarase_C_C"/>
</dbReference>
<dbReference type="PRINTS" id="PR00149">
    <property type="entry name" value="FUMRATELYASE"/>
</dbReference>
<accession>A0ABY8C4D0</accession>
<dbReference type="PANTHER" id="PTHR11444:SF1">
    <property type="entry name" value="FUMARATE HYDRATASE, MITOCHONDRIAL"/>
    <property type="match status" value="1"/>
</dbReference>
<dbReference type="Gene3D" id="1.20.200.10">
    <property type="entry name" value="Fumarase/aspartase (Central domain)"/>
    <property type="match status" value="1"/>
</dbReference>
<protein>
    <recommendedName>
        <fullName evidence="2">fumarate hydratase</fullName>
        <ecNumber evidence="2">4.2.1.2</ecNumber>
    </recommendedName>
</protein>
<evidence type="ECO:0000259" key="5">
    <source>
        <dbReference type="Pfam" id="PF00206"/>
    </source>
</evidence>
<evidence type="ECO:0000259" key="6">
    <source>
        <dbReference type="Pfam" id="PF10415"/>
    </source>
</evidence>
<sequence>MKYRVETDSLGEVQVPMQRLYAAQTERSLHNFSIGQEVMPLEVIKALVLIKTAAADINLKRGYIPVSVGAAVSFAGKLIMDNFTCFVPEFPLHVWQTGSGTQSNMNVNEVMANLATLFLYLKQEQPTLSDAAAAEQLLDLLGTEKVGELLQKAEIKVLPNDHVNCSQSSNDTFPTAMHIVAYSDLAQLKISLRRMIKTFDPLISRYKHTYKSARTHLQDAVPMSFGQELSGWQALLIEAETAIKNIEPSLLSVALGATACGTGLNTPDNFSEDVLQLINELLQERERNSAAVSPFNFRKSTNLFAALSGKTALTACHGVLQALAADLFKIANDIRYLASGPRLGYGEIKIPANEPGSSIMPGKVNPTQAEAMTMVATQVIANNQAIAMAAANGQFQLNVYMPLEIYNFHQSCRLLNETISSFTDHLLVGLEANCAKMQANFNASLMNVTALSPKIGYKKAAELAQEAHKNGLTLLEVVLKNKLMSREEYEKLMDPEKLSYPHGEMLS</sequence>
<dbReference type="PROSITE" id="PS00163">
    <property type="entry name" value="FUMARATE_LYASES"/>
    <property type="match status" value="1"/>
</dbReference>
<dbReference type="InterPro" id="IPR022761">
    <property type="entry name" value="Fumarate_lyase_N"/>
</dbReference>
<organism evidence="7 8">
    <name type="scientific">Amygdalobacter indicium</name>
    <dbReference type="NCBI Taxonomy" id="3029272"/>
    <lineage>
        <taxon>Bacteria</taxon>
        <taxon>Bacillati</taxon>
        <taxon>Bacillota</taxon>
        <taxon>Clostridia</taxon>
        <taxon>Eubacteriales</taxon>
        <taxon>Oscillospiraceae</taxon>
        <taxon>Amygdalobacter</taxon>
    </lineage>
</organism>
<dbReference type="InterPro" id="IPR008948">
    <property type="entry name" value="L-Aspartase-like"/>
</dbReference>
<feature type="domain" description="Fumarase C C-terminal" evidence="6">
    <location>
        <begin position="448"/>
        <end position="498"/>
    </location>
</feature>
<evidence type="ECO:0000256" key="2">
    <source>
        <dbReference type="ARBA" id="ARBA00012921"/>
    </source>
</evidence>
<dbReference type="Pfam" id="PF00206">
    <property type="entry name" value="Lyase_1"/>
    <property type="match status" value="1"/>
</dbReference>
<evidence type="ECO:0000256" key="1">
    <source>
        <dbReference type="ARBA" id="ARBA00009084"/>
    </source>
</evidence>
<evidence type="ECO:0000313" key="7">
    <source>
        <dbReference type="EMBL" id="WEG35159.1"/>
    </source>
</evidence>
<keyword evidence="4" id="KW-0456">Lyase</keyword>